<dbReference type="PROSITE" id="PS50862">
    <property type="entry name" value="AA_TRNA_LIGASE_II"/>
    <property type="match status" value="1"/>
</dbReference>
<dbReference type="EnsemblMetazoa" id="XM_038200380.1">
    <property type="protein sequence ID" value="XP_038056308.1"/>
    <property type="gene ID" value="LOC119728227"/>
</dbReference>
<dbReference type="InterPro" id="IPR045864">
    <property type="entry name" value="aa-tRNA-synth_II/BPL/LPL"/>
</dbReference>
<dbReference type="CDD" id="cd00779">
    <property type="entry name" value="ProRS_core_prok"/>
    <property type="match status" value="1"/>
</dbReference>
<comment type="subcellular location">
    <subcellularLocation>
        <location evidence="1">Mitochondrion matrix</location>
    </subcellularLocation>
</comment>
<dbReference type="OrthoDB" id="10267474at2759"/>
<keyword evidence="5" id="KW-0067">ATP-binding</keyword>
<dbReference type="Pfam" id="PF00587">
    <property type="entry name" value="tRNA-synt_2b"/>
    <property type="match status" value="1"/>
</dbReference>
<feature type="domain" description="Aminoacyl-transfer RNA synthetases class-II family profile" evidence="14">
    <location>
        <begin position="99"/>
        <end position="360"/>
    </location>
</feature>
<dbReference type="Proteomes" id="UP000887568">
    <property type="component" value="Unplaced"/>
</dbReference>
<dbReference type="InterPro" id="IPR050062">
    <property type="entry name" value="Pro-tRNA_synthetase"/>
</dbReference>
<comment type="function">
    <text evidence="12">Mitochondrial aminoacyl-tRNA synthetase that catalyzes the specific attachment of the proline amino acid (aa) to the homologous transfer RNA (tRNA), further participating in protein synthesis. The reaction occurs in a two steps: proline is first activated by ATP to form Pro-AMP and then transferred to the acceptor end of tRNA(Pro).</text>
</comment>
<dbReference type="InterPro" id="IPR002314">
    <property type="entry name" value="aa-tRNA-synt_IIb"/>
</dbReference>
<proteinExistence type="predicted"/>
<keyword evidence="4" id="KW-0547">Nucleotide-binding</keyword>
<sequence length="471" mass="52874">MRVHQLINCLCKRSCMFLPLDNTMATQPAKQLCTQHHHVSKMFRPSYVLPKGMRQDGVACKSQRLMMENGLIRPAGPGTFHLLPLAQRALEKLIKVVDLEMRRVGSHKIAMPSLTSSALWKESGRWDMMGAELFKLKDRHKTELCLGPTHEEAVTDIIAAEGILSHKRLPIKLYQITTKFRDEPRPRFGLLRGREFIMKDLYTFDSSEATARDTYNMVCQAYTRLFRRLQLDFIKVVGDTGSIGGSLSHEYHLPAQTGEDELFQCDKCGLGANAETTEGARPVCPERLDETACPMRLRSGIEVGHAFLLGTKYSQVFKAYFADSAGNKQLTEMGCYGLGVTRILAAAIEVLSSEDEISWPQIIAPYQVYIIPPKGKSKEEAAIPLAEALCNDITDSFSHLQEELLLDDRDHLTIGRRVTDAKKLGYPYIVVLGKRALEDKPLYELHDAQQGTTEYVSKTELLEILGSITVL</sequence>
<keyword evidence="6" id="KW-0648">Protein biosynthesis</keyword>
<keyword evidence="7" id="KW-0809">Transit peptide</keyword>
<evidence type="ECO:0000256" key="3">
    <source>
        <dbReference type="ARBA" id="ARBA00022598"/>
    </source>
</evidence>
<evidence type="ECO:0000256" key="10">
    <source>
        <dbReference type="ARBA" id="ARBA00029731"/>
    </source>
</evidence>
<evidence type="ECO:0000259" key="14">
    <source>
        <dbReference type="PROSITE" id="PS50862"/>
    </source>
</evidence>
<dbReference type="Gene3D" id="3.30.930.10">
    <property type="entry name" value="Bira Bifunctional Protein, Domain 2"/>
    <property type="match status" value="1"/>
</dbReference>
<evidence type="ECO:0000256" key="7">
    <source>
        <dbReference type="ARBA" id="ARBA00022946"/>
    </source>
</evidence>
<evidence type="ECO:0000256" key="8">
    <source>
        <dbReference type="ARBA" id="ARBA00023128"/>
    </source>
</evidence>
<dbReference type="GO" id="GO:0005759">
    <property type="term" value="C:mitochondrial matrix"/>
    <property type="evidence" value="ECO:0007669"/>
    <property type="project" value="UniProtKB-SubCell"/>
</dbReference>
<dbReference type="FunFam" id="3.40.50.800:FF:000020">
    <property type="entry name" value="Probable proline--tRNA ligase, mitochondrial"/>
    <property type="match status" value="1"/>
</dbReference>
<dbReference type="RefSeq" id="XP_038056308.1">
    <property type="nucleotide sequence ID" value="XM_038200380.1"/>
</dbReference>
<dbReference type="EC" id="6.1.1.15" evidence="2"/>
<dbReference type="PRINTS" id="PR01046">
    <property type="entry name" value="TRNASYNTHPRO"/>
</dbReference>
<evidence type="ECO:0000256" key="4">
    <source>
        <dbReference type="ARBA" id="ARBA00022741"/>
    </source>
</evidence>
<dbReference type="OMA" id="NCDYAAN"/>
<evidence type="ECO:0000256" key="11">
    <source>
        <dbReference type="ARBA" id="ARBA00047671"/>
    </source>
</evidence>
<dbReference type="PANTHER" id="PTHR42753:SF10">
    <property type="entry name" value="PROLINE--TRNA LIGASE, MITOCHONDRIAL-RELATED"/>
    <property type="match status" value="1"/>
</dbReference>
<dbReference type="Pfam" id="PF03129">
    <property type="entry name" value="HGTP_anticodon"/>
    <property type="match status" value="1"/>
</dbReference>
<evidence type="ECO:0000313" key="15">
    <source>
        <dbReference type="EnsemblMetazoa" id="XP_038056308.1"/>
    </source>
</evidence>
<dbReference type="PANTHER" id="PTHR42753">
    <property type="entry name" value="MITOCHONDRIAL RIBOSOME PROTEIN L39/PROLYL-TRNA LIGASE FAMILY MEMBER"/>
    <property type="match status" value="1"/>
</dbReference>
<dbReference type="GO" id="GO:0005524">
    <property type="term" value="F:ATP binding"/>
    <property type="evidence" value="ECO:0007669"/>
    <property type="project" value="UniProtKB-KW"/>
</dbReference>
<evidence type="ECO:0000256" key="9">
    <source>
        <dbReference type="ARBA" id="ARBA00023146"/>
    </source>
</evidence>
<dbReference type="InterPro" id="IPR002316">
    <property type="entry name" value="Pro-tRNA-ligase_IIa"/>
</dbReference>
<evidence type="ECO:0000256" key="2">
    <source>
        <dbReference type="ARBA" id="ARBA00012831"/>
    </source>
</evidence>
<evidence type="ECO:0000256" key="12">
    <source>
        <dbReference type="ARBA" id="ARBA00058798"/>
    </source>
</evidence>
<comment type="catalytic activity">
    <reaction evidence="11">
        <text>tRNA(Pro) + L-proline + ATP = L-prolyl-tRNA(Pro) + AMP + diphosphate</text>
        <dbReference type="Rhea" id="RHEA:14305"/>
        <dbReference type="Rhea" id="RHEA-COMP:9700"/>
        <dbReference type="Rhea" id="RHEA-COMP:9702"/>
        <dbReference type="ChEBI" id="CHEBI:30616"/>
        <dbReference type="ChEBI" id="CHEBI:33019"/>
        <dbReference type="ChEBI" id="CHEBI:60039"/>
        <dbReference type="ChEBI" id="CHEBI:78442"/>
        <dbReference type="ChEBI" id="CHEBI:78532"/>
        <dbReference type="ChEBI" id="CHEBI:456215"/>
        <dbReference type="EC" id="6.1.1.15"/>
    </reaction>
</comment>
<dbReference type="Gene3D" id="3.40.50.800">
    <property type="entry name" value="Anticodon-binding domain"/>
    <property type="match status" value="1"/>
</dbReference>
<reference evidence="15" key="1">
    <citation type="submission" date="2022-11" db="UniProtKB">
        <authorList>
            <consortium name="EnsemblMetazoa"/>
        </authorList>
    </citation>
    <scope>IDENTIFICATION</scope>
</reference>
<keyword evidence="16" id="KW-1185">Reference proteome</keyword>
<evidence type="ECO:0000256" key="13">
    <source>
        <dbReference type="ARBA" id="ARBA00071545"/>
    </source>
</evidence>
<protein>
    <recommendedName>
        <fullName evidence="13">Probable proline--tRNA ligase, mitochondrial</fullName>
        <ecNumber evidence="2">6.1.1.15</ecNumber>
    </recommendedName>
    <alternativeName>
        <fullName evidence="10">Prolyl-tRNA synthetase</fullName>
    </alternativeName>
</protein>
<dbReference type="InterPro" id="IPR033730">
    <property type="entry name" value="ProRS_core_prok"/>
</dbReference>
<name>A0A913ZXD5_PATMI</name>
<keyword evidence="9" id="KW-0030">Aminoacyl-tRNA synthetase</keyword>
<dbReference type="CTD" id="25973"/>
<evidence type="ECO:0000256" key="1">
    <source>
        <dbReference type="ARBA" id="ARBA00004305"/>
    </source>
</evidence>
<dbReference type="InterPro" id="IPR036621">
    <property type="entry name" value="Anticodon-bd_dom_sf"/>
</dbReference>
<keyword evidence="3" id="KW-0436">Ligase</keyword>
<dbReference type="InterPro" id="IPR006195">
    <property type="entry name" value="aa-tRNA-synth_II"/>
</dbReference>
<dbReference type="GO" id="GO:0004827">
    <property type="term" value="F:proline-tRNA ligase activity"/>
    <property type="evidence" value="ECO:0007669"/>
    <property type="project" value="UniProtKB-EC"/>
</dbReference>
<evidence type="ECO:0000313" key="16">
    <source>
        <dbReference type="Proteomes" id="UP000887568"/>
    </source>
</evidence>
<accession>A0A913ZXD5</accession>
<dbReference type="InterPro" id="IPR004154">
    <property type="entry name" value="Anticodon-bd"/>
</dbReference>
<dbReference type="SUPFAM" id="SSF55681">
    <property type="entry name" value="Class II aaRS and biotin synthetases"/>
    <property type="match status" value="1"/>
</dbReference>
<organism evidence="15 16">
    <name type="scientific">Patiria miniata</name>
    <name type="common">Bat star</name>
    <name type="synonym">Asterina miniata</name>
    <dbReference type="NCBI Taxonomy" id="46514"/>
    <lineage>
        <taxon>Eukaryota</taxon>
        <taxon>Metazoa</taxon>
        <taxon>Echinodermata</taxon>
        <taxon>Eleutherozoa</taxon>
        <taxon>Asterozoa</taxon>
        <taxon>Asteroidea</taxon>
        <taxon>Valvatacea</taxon>
        <taxon>Valvatida</taxon>
        <taxon>Asterinidae</taxon>
        <taxon>Patiria</taxon>
    </lineage>
</organism>
<evidence type="ECO:0000256" key="6">
    <source>
        <dbReference type="ARBA" id="ARBA00022917"/>
    </source>
</evidence>
<dbReference type="SUPFAM" id="SSF52954">
    <property type="entry name" value="Class II aaRS ABD-related"/>
    <property type="match status" value="1"/>
</dbReference>
<dbReference type="GO" id="GO:0006433">
    <property type="term" value="P:prolyl-tRNA aminoacylation"/>
    <property type="evidence" value="ECO:0007669"/>
    <property type="project" value="InterPro"/>
</dbReference>
<dbReference type="FunFam" id="3.30.930.10:FF:000042">
    <property type="entry name" value="probable proline--tRNA ligase, mitochondrial"/>
    <property type="match status" value="1"/>
</dbReference>
<dbReference type="GeneID" id="119728227"/>
<evidence type="ECO:0000256" key="5">
    <source>
        <dbReference type="ARBA" id="ARBA00022840"/>
    </source>
</evidence>
<dbReference type="AlphaFoldDB" id="A0A913ZXD5"/>
<keyword evidence="8" id="KW-0496">Mitochondrion</keyword>